<comment type="similarity">
    <text evidence="2">Belongs to the SF3B1 family.</text>
</comment>
<feature type="compositionally biased region" description="Basic and acidic residues" evidence="8">
    <location>
        <begin position="61"/>
        <end position="79"/>
    </location>
</feature>
<accession>A0A058ZGX1</accession>
<keyword evidence="7" id="KW-0539">Nucleus</keyword>
<dbReference type="InterPro" id="IPR038737">
    <property type="entry name" value="SF3b_su1-like"/>
</dbReference>
<keyword evidence="12" id="KW-1185">Reference proteome</keyword>
<evidence type="ECO:0000256" key="6">
    <source>
        <dbReference type="ARBA" id="ARBA00023187"/>
    </source>
</evidence>
<evidence type="ECO:0000256" key="5">
    <source>
        <dbReference type="ARBA" id="ARBA00022737"/>
    </source>
</evidence>
<evidence type="ECO:0000256" key="3">
    <source>
        <dbReference type="ARBA" id="ARBA00022664"/>
    </source>
</evidence>
<feature type="domain" description="Phosphatase PP2A regulatory subunit A/Splicing factor 3B subunit 1-like HEAT repeat" evidence="10">
    <location>
        <begin position="920"/>
        <end position="991"/>
    </location>
</feature>
<evidence type="ECO:0000313" key="11">
    <source>
        <dbReference type="EMBL" id="KCV73183.1"/>
    </source>
</evidence>
<dbReference type="Pfam" id="PF22646">
    <property type="entry name" value="PPP2R1A-like_HEAT"/>
    <property type="match status" value="1"/>
</dbReference>
<keyword evidence="3" id="KW-0507">mRNA processing</keyword>
<dbReference type="SUPFAM" id="SSF48371">
    <property type="entry name" value="ARM repeat"/>
    <property type="match status" value="1"/>
</dbReference>
<evidence type="ECO:0000256" key="2">
    <source>
        <dbReference type="ARBA" id="ARBA00005754"/>
    </source>
</evidence>
<evidence type="ECO:0000259" key="9">
    <source>
        <dbReference type="Pfam" id="PF08920"/>
    </source>
</evidence>
<dbReference type="FunFam" id="1.25.10.10:FF:000088">
    <property type="entry name" value="Splicing factor 3b, subunit 1"/>
    <property type="match status" value="1"/>
</dbReference>
<gene>
    <name evidence="11" type="ORF">H696_00726</name>
</gene>
<dbReference type="Gene3D" id="1.25.10.10">
    <property type="entry name" value="Leucine-rich Repeat Variant"/>
    <property type="match status" value="3"/>
</dbReference>
<dbReference type="OMA" id="LVMNYVW"/>
<evidence type="ECO:0000259" key="10">
    <source>
        <dbReference type="Pfam" id="PF22646"/>
    </source>
</evidence>
<dbReference type="EMBL" id="KB932201">
    <property type="protein sequence ID" value="KCV73183.1"/>
    <property type="molecule type" value="Genomic_DNA"/>
</dbReference>
<dbReference type="GO" id="GO:0000245">
    <property type="term" value="P:spliceosomal complex assembly"/>
    <property type="evidence" value="ECO:0007669"/>
    <property type="project" value="InterPro"/>
</dbReference>
<feature type="region of interest" description="Disordered" evidence="8">
    <location>
        <begin position="61"/>
        <end position="100"/>
    </location>
</feature>
<keyword evidence="4" id="KW-0747">Spliceosome</keyword>
<organism evidence="11">
    <name type="scientific">Fonticula alba</name>
    <name type="common">Slime mold</name>
    <dbReference type="NCBI Taxonomy" id="691883"/>
    <lineage>
        <taxon>Eukaryota</taxon>
        <taxon>Rotosphaerida</taxon>
        <taxon>Fonticulaceae</taxon>
        <taxon>Fonticula</taxon>
    </lineage>
</organism>
<dbReference type="Proteomes" id="UP000030693">
    <property type="component" value="Unassembled WGS sequence"/>
</dbReference>
<evidence type="ECO:0000256" key="8">
    <source>
        <dbReference type="SAM" id="MobiDB-lite"/>
    </source>
</evidence>
<dbReference type="InterPro" id="IPR011989">
    <property type="entry name" value="ARM-like"/>
</dbReference>
<dbReference type="GeneID" id="20525451"/>
<feature type="compositionally biased region" description="Low complexity" evidence="8">
    <location>
        <begin position="80"/>
        <end position="97"/>
    </location>
</feature>
<evidence type="ECO:0000256" key="4">
    <source>
        <dbReference type="ARBA" id="ARBA00022728"/>
    </source>
</evidence>
<evidence type="ECO:0000256" key="1">
    <source>
        <dbReference type="ARBA" id="ARBA00004123"/>
    </source>
</evidence>
<feature type="region of interest" description="Disordered" evidence="8">
    <location>
        <begin position="124"/>
        <end position="159"/>
    </location>
</feature>
<dbReference type="Pfam" id="PF08920">
    <property type="entry name" value="SF3b1"/>
    <property type="match status" value="1"/>
</dbReference>
<dbReference type="OrthoDB" id="438939at2759"/>
<dbReference type="InterPro" id="IPR016024">
    <property type="entry name" value="ARM-type_fold"/>
</dbReference>
<feature type="domain" description="Splicing factor 3B subunit 1" evidence="9">
    <location>
        <begin position="135"/>
        <end position="259"/>
    </location>
</feature>
<proteinExistence type="inferred from homology"/>
<dbReference type="STRING" id="691883.A0A058ZGX1"/>
<dbReference type="InterPro" id="IPR015016">
    <property type="entry name" value="SF3b_su1"/>
</dbReference>
<reference evidence="11" key="1">
    <citation type="submission" date="2013-04" db="EMBL/GenBank/DDBJ databases">
        <title>The Genome Sequence of Fonticula alba ATCC 38817.</title>
        <authorList>
            <consortium name="The Broad Institute Genomics Platform"/>
            <person name="Russ C."/>
            <person name="Cuomo C."/>
            <person name="Burger G."/>
            <person name="Gray M.W."/>
            <person name="Holland P.W.H."/>
            <person name="King N."/>
            <person name="Lang F.B.F."/>
            <person name="Roger A.J."/>
            <person name="Ruiz-Trillo I."/>
            <person name="Brown M."/>
            <person name="Walker B."/>
            <person name="Young S."/>
            <person name="Zeng Q."/>
            <person name="Gargeya S."/>
            <person name="Fitzgerald M."/>
            <person name="Haas B."/>
            <person name="Abouelleil A."/>
            <person name="Allen A.W."/>
            <person name="Alvarado L."/>
            <person name="Arachchi H.M."/>
            <person name="Berlin A.M."/>
            <person name="Chapman S.B."/>
            <person name="Gainer-Dewar J."/>
            <person name="Goldberg J."/>
            <person name="Griggs A."/>
            <person name="Gujja S."/>
            <person name="Hansen M."/>
            <person name="Howarth C."/>
            <person name="Imamovic A."/>
            <person name="Ireland A."/>
            <person name="Larimer J."/>
            <person name="McCowan C."/>
            <person name="Murphy C."/>
            <person name="Pearson M."/>
            <person name="Poon T.W."/>
            <person name="Priest M."/>
            <person name="Roberts A."/>
            <person name="Saif S."/>
            <person name="Shea T."/>
            <person name="Sisk P."/>
            <person name="Sykes S."/>
            <person name="Wortman J."/>
            <person name="Nusbaum C."/>
            <person name="Birren B."/>
        </authorList>
    </citation>
    <scope>NUCLEOTIDE SEQUENCE [LARGE SCALE GENOMIC DNA]</scope>
    <source>
        <strain evidence="11">ATCC 38817</strain>
    </source>
</reference>
<evidence type="ECO:0000256" key="7">
    <source>
        <dbReference type="ARBA" id="ARBA00023242"/>
    </source>
</evidence>
<keyword evidence="5" id="KW-0677">Repeat</keyword>
<name>A0A058ZGX1_FONAL</name>
<comment type="subcellular location">
    <subcellularLocation>
        <location evidence="1">Nucleus</location>
    </subcellularLocation>
</comment>
<dbReference type="eggNOG" id="KOG0213">
    <property type="taxonomic scope" value="Eukaryota"/>
</dbReference>
<dbReference type="PANTHER" id="PTHR12097">
    <property type="entry name" value="SPLICING FACTOR 3B, SUBUNIT 1-RELATED"/>
    <property type="match status" value="1"/>
</dbReference>
<evidence type="ECO:0000313" key="12">
    <source>
        <dbReference type="Proteomes" id="UP000030693"/>
    </source>
</evidence>
<dbReference type="InterPro" id="IPR054573">
    <property type="entry name" value="PP2A/SF3B1-like_HEAT"/>
</dbReference>
<dbReference type="GO" id="GO:0005681">
    <property type="term" value="C:spliceosomal complex"/>
    <property type="evidence" value="ECO:0007669"/>
    <property type="project" value="UniProtKB-KW"/>
</dbReference>
<dbReference type="RefSeq" id="XP_009492884.1">
    <property type="nucleotide sequence ID" value="XM_009494609.1"/>
</dbReference>
<dbReference type="GO" id="GO:0003729">
    <property type="term" value="F:mRNA binding"/>
    <property type="evidence" value="ECO:0007669"/>
    <property type="project" value="InterPro"/>
</dbReference>
<feature type="compositionally biased region" description="Low complexity" evidence="8">
    <location>
        <begin position="145"/>
        <end position="155"/>
    </location>
</feature>
<dbReference type="AlphaFoldDB" id="A0A058ZGX1"/>
<sequence>MAPGSKPGNEYQERLIQNLGTAAPRVVDAYAGDSGAGNASSYRDMLRASELAKREHAVLERITEKQRQQEEETLRRQSEQMRAAAAGARASSSAPSGLEETPIFTAAGPSSAFDETPVMTRQPEGSAFDAAGAGTARKRRWDETPSGVSGVPGVGEARPVRRRSRWDETPAPAGVGASKFDQPPMMPSSGGMVGGVPQTPSRLAAFLEEDLDSILPSEGYEILEPPADYVPLYTPSRKQMMTPTPAHTAGGFFISEDTRAALPVADMNVDGIELSQKDLGLFGVLLEPEAEQAEQAMTLQQAKERRLLRLLLRIKNGSSAMRKSAFRQITDRARDFGADLILDKLLIALSTGHLDPQERHLMVKVLNRVLYRLDELVRPHVRRILVAVLPMLTDTDDPYARLEAREVISNLSKAAGLSQMISTLRPDLDSQYEPIRNVTAQAFAIVAVSLGVPALLPFLRAVCPSKKSHFSRHTGIKIVEQIAVALGSAILPHLAVLVDTIKHGLGDSQQIVRMITALALGALAEAAAPYGGEAFAPVIQPLLESVQHLSGRALAAALRAIGFIIPLLDPAHTGAYAAQIMPVVVRQFAATSEHLRRVVLRVVRQCISTPGVEPSYVASHVAPPFFEHFWDNKIACDRQTARQLVETTAEVANCIGGAKVITSIMLSLKSDSEDFRRMTMEAIELIVTNLGLADLDEDREPTLIDCLLVAIQMPIREVSNPLTASNMDEHREERAHQAHYNTILNGFGVVLRALGTRCTPYMTRVVELISIRLGNRQPLVRKQAADLISQIADVLMECGEVRLLSDLGGIAFENLGEEYPDVLASLLGALKSIICVVGMDEMNPPIGDLFGRLVPIMRNRHDRVQENCIDLIGRIADRAAAKVSAKEWARVSFELLDLLRAHRLAVRRAAVSTFGYIATALGPQDVLSTLLNNLRVQERQNRVCTTVAIAIVAEKCGPYLVLPALMNEFRVPELNVRNGVLKSMSFLFEYIGVFGKDYVYATTELLSDALIDRDLVHRQTAASVLKHLALGVIGLDREDALQHLLNLLWPNIFETSPHVINAVLDSVDALRMALGPARILLYTLSGLFHPARKVRDVYWKIFNSTYIGSQDALVAAYPRLSDEFTSAASSMTRPERALVSADLVKPADFAASSFKQHQALLKQRRAQIAAGKTLEQITPAALKEHGPGTASGINTQEAAMFHTHRPVEHVPLRTYRRYELEMIF</sequence>
<protein>
    <submittedName>
        <fullName evidence="11">Uncharacterized protein</fullName>
    </submittedName>
</protein>
<keyword evidence="6" id="KW-0508">mRNA splicing</keyword>